<dbReference type="AlphaFoldDB" id="A0A8X6T996"/>
<dbReference type="Proteomes" id="UP000887013">
    <property type="component" value="Unassembled WGS sequence"/>
</dbReference>
<gene>
    <name evidence="1" type="ORF">NPIL_217651</name>
</gene>
<name>A0A8X6T996_NEPPI</name>
<evidence type="ECO:0000313" key="1">
    <source>
        <dbReference type="EMBL" id="GFS86116.1"/>
    </source>
</evidence>
<accession>A0A8X6T996</accession>
<reference evidence="1" key="1">
    <citation type="submission" date="2020-08" db="EMBL/GenBank/DDBJ databases">
        <title>Multicomponent nature underlies the extraordinary mechanical properties of spider dragline silk.</title>
        <authorList>
            <person name="Kono N."/>
            <person name="Nakamura H."/>
            <person name="Mori M."/>
            <person name="Yoshida Y."/>
            <person name="Ohtoshi R."/>
            <person name="Malay A.D."/>
            <person name="Moran D.A.P."/>
            <person name="Tomita M."/>
            <person name="Numata K."/>
            <person name="Arakawa K."/>
        </authorList>
    </citation>
    <scope>NUCLEOTIDE SEQUENCE</scope>
</reference>
<evidence type="ECO:0000313" key="2">
    <source>
        <dbReference type="Proteomes" id="UP000887013"/>
    </source>
</evidence>
<proteinExistence type="predicted"/>
<dbReference type="EMBL" id="BMAW01003929">
    <property type="protein sequence ID" value="GFS86116.1"/>
    <property type="molecule type" value="Genomic_DNA"/>
</dbReference>
<organism evidence="1 2">
    <name type="scientific">Nephila pilipes</name>
    <name type="common">Giant wood spider</name>
    <name type="synonym">Nephila maculata</name>
    <dbReference type="NCBI Taxonomy" id="299642"/>
    <lineage>
        <taxon>Eukaryota</taxon>
        <taxon>Metazoa</taxon>
        <taxon>Ecdysozoa</taxon>
        <taxon>Arthropoda</taxon>
        <taxon>Chelicerata</taxon>
        <taxon>Arachnida</taxon>
        <taxon>Araneae</taxon>
        <taxon>Araneomorphae</taxon>
        <taxon>Entelegynae</taxon>
        <taxon>Araneoidea</taxon>
        <taxon>Nephilidae</taxon>
        <taxon>Nephila</taxon>
    </lineage>
</organism>
<sequence length="118" mass="13405">MDHRIFCQEKLIGSSPPNTNMILVICVKPSVGRINHFTMEPIGFPPPLSGLDPAGVVLFRVKRMESEIHRGDDKGYATELEENNECDEDLKDENADMLEGNRNFEINVGNMKKYRILN</sequence>
<keyword evidence="2" id="KW-1185">Reference proteome</keyword>
<comment type="caution">
    <text evidence="1">The sequence shown here is derived from an EMBL/GenBank/DDBJ whole genome shotgun (WGS) entry which is preliminary data.</text>
</comment>
<protein>
    <submittedName>
        <fullName evidence="1">Uncharacterized protein</fullName>
    </submittedName>
</protein>